<feature type="region of interest" description="Disordered" evidence="1">
    <location>
        <begin position="1"/>
        <end position="44"/>
    </location>
</feature>
<feature type="compositionally biased region" description="Basic and acidic residues" evidence="1">
    <location>
        <begin position="1"/>
        <end position="18"/>
    </location>
</feature>
<reference evidence="2" key="2">
    <citation type="submission" date="2020-05" db="UniProtKB">
        <authorList>
            <consortium name="EnsemblMetazoa"/>
        </authorList>
    </citation>
    <scope>IDENTIFICATION</scope>
    <source>
        <strain evidence="2">CM1001059</strain>
    </source>
</reference>
<dbReference type="AlphaFoldDB" id="A0A182U893"/>
<dbReference type="Proteomes" id="UP000075902">
    <property type="component" value="Unassembled WGS sequence"/>
</dbReference>
<evidence type="ECO:0000256" key="1">
    <source>
        <dbReference type="SAM" id="MobiDB-lite"/>
    </source>
</evidence>
<reference evidence="3" key="1">
    <citation type="submission" date="2014-01" db="EMBL/GenBank/DDBJ databases">
        <title>The Genome Sequence of Anopheles melas CM1001059_A (V2).</title>
        <authorList>
            <consortium name="The Broad Institute Genomics Platform"/>
            <person name="Neafsey D.E."/>
            <person name="Besansky N."/>
            <person name="Howell P."/>
            <person name="Walton C."/>
            <person name="Young S.K."/>
            <person name="Zeng Q."/>
            <person name="Gargeya S."/>
            <person name="Fitzgerald M."/>
            <person name="Haas B."/>
            <person name="Abouelleil A."/>
            <person name="Allen A.W."/>
            <person name="Alvarado L."/>
            <person name="Arachchi H.M."/>
            <person name="Berlin A.M."/>
            <person name="Chapman S.B."/>
            <person name="Gainer-Dewar J."/>
            <person name="Goldberg J."/>
            <person name="Griggs A."/>
            <person name="Gujja S."/>
            <person name="Hansen M."/>
            <person name="Howarth C."/>
            <person name="Imamovic A."/>
            <person name="Ireland A."/>
            <person name="Larimer J."/>
            <person name="McCowan C."/>
            <person name="Murphy C."/>
            <person name="Pearson M."/>
            <person name="Poon T.W."/>
            <person name="Priest M."/>
            <person name="Roberts A."/>
            <person name="Saif S."/>
            <person name="Shea T."/>
            <person name="Sisk P."/>
            <person name="Sykes S."/>
            <person name="Wortman J."/>
            <person name="Nusbaum C."/>
            <person name="Birren B."/>
        </authorList>
    </citation>
    <scope>NUCLEOTIDE SEQUENCE [LARGE SCALE GENOMIC DNA]</scope>
    <source>
        <strain evidence="3">CM1001059</strain>
    </source>
</reference>
<evidence type="ECO:0000313" key="3">
    <source>
        <dbReference type="Proteomes" id="UP000075902"/>
    </source>
</evidence>
<dbReference type="EnsemblMetazoa" id="AMEC015721-RA">
    <property type="protein sequence ID" value="AMEC015721-PA"/>
    <property type="gene ID" value="AMEC015721"/>
</dbReference>
<protein>
    <submittedName>
        <fullName evidence="2">Uncharacterized protein</fullName>
    </submittedName>
</protein>
<organism evidence="2 3">
    <name type="scientific">Anopheles melas</name>
    <dbReference type="NCBI Taxonomy" id="34690"/>
    <lineage>
        <taxon>Eukaryota</taxon>
        <taxon>Metazoa</taxon>
        <taxon>Ecdysozoa</taxon>
        <taxon>Arthropoda</taxon>
        <taxon>Hexapoda</taxon>
        <taxon>Insecta</taxon>
        <taxon>Pterygota</taxon>
        <taxon>Neoptera</taxon>
        <taxon>Endopterygota</taxon>
        <taxon>Diptera</taxon>
        <taxon>Nematocera</taxon>
        <taxon>Culicoidea</taxon>
        <taxon>Culicidae</taxon>
        <taxon>Anophelinae</taxon>
        <taxon>Anopheles</taxon>
    </lineage>
</organism>
<sequence length="135" mass="15811">MFEPEHGGARSVGERETRTQPARARPSTLSPDRGRPSIHHRRQMNINRAMETEIFCFYTLPPSSKTASQFTCARSSTARYVTDRRRRRRRHQPLDSDIRLEFVDGFDRLKDGQHSPHSSPKHTYRSLRWPLLLPD</sequence>
<evidence type="ECO:0000313" key="2">
    <source>
        <dbReference type="EnsemblMetazoa" id="AMEC015721-PA"/>
    </source>
</evidence>
<accession>A0A182U893</accession>
<keyword evidence="3" id="KW-1185">Reference proteome</keyword>
<dbReference type="VEuPathDB" id="VectorBase:AMEC015721"/>
<proteinExistence type="predicted"/>
<name>A0A182U893_9DIPT</name>